<evidence type="ECO:0000259" key="4">
    <source>
        <dbReference type="Pfam" id="PF01073"/>
    </source>
</evidence>
<gene>
    <name evidence="5" type="ORF">KC19_4G266400</name>
</gene>
<dbReference type="SUPFAM" id="SSF51735">
    <property type="entry name" value="NAD(P)-binding Rossmann-fold domains"/>
    <property type="match status" value="1"/>
</dbReference>
<dbReference type="PANTHER" id="PTHR43245">
    <property type="entry name" value="BIFUNCTIONAL POLYMYXIN RESISTANCE PROTEIN ARNA"/>
    <property type="match status" value="1"/>
</dbReference>
<evidence type="ECO:0000256" key="2">
    <source>
        <dbReference type="ARBA" id="ARBA00023002"/>
    </source>
</evidence>
<dbReference type="Gene3D" id="3.40.50.720">
    <property type="entry name" value="NAD(P)-binding Rossmann-like Domain"/>
    <property type="match status" value="1"/>
</dbReference>
<evidence type="ECO:0000256" key="3">
    <source>
        <dbReference type="SAM" id="Phobius"/>
    </source>
</evidence>
<evidence type="ECO:0000313" key="5">
    <source>
        <dbReference type="EMBL" id="KAG0581620.1"/>
    </source>
</evidence>
<sequence>MVQLSENEGIEGRTFVVTGGAGHVGSLLCLELARRGAAEVRSFDLCNSQERLALLKDHGVTCIVGDVRRKKDVEKALRNADCVFHMASFGMSGKEMLQSRRIDEVNLDGTCHILDSCAKSGVGRLIYTSTYNVVYGGQEIRNGTENLPYFPVEKHIDPYGRSKALAEQLVIRSNGRPLTDKKGKKLYTCAIRPAAIYGPGEERHLPRILKMARLGLLKFRIGGPNVLTDWVYADNLVHAHLLASMALIDDLPGRSGVPPAAGQAYFISDGAPVNSFELIKPIVEGVGYTMPQREISVKSAMKLAWCIYAYYGLLYPWLQRSWIPEPFILPAEVLKVGVTHYCSTWKARQEIGYTAIVDKNDALDRTKTYWKERHAQELDGPPLLTWMLLVGGIFLLGLCVYVPPPFLGPLECVRWVGLLIFRSHEALRIIFYLALFAHLLEGVYAWMLAMKADRKNATGWFLQTLVLGYPSLQYLLKRAEKRKFLKHK</sequence>
<organism evidence="5 6">
    <name type="scientific">Ceratodon purpureus</name>
    <name type="common">Fire moss</name>
    <name type="synonym">Dicranum purpureum</name>
    <dbReference type="NCBI Taxonomy" id="3225"/>
    <lineage>
        <taxon>Eukaryota</taxon>
        <taxon>Viridiplantae</taxon>
        <taxon>Streptophyta</taxon>
        <taxon>Embryophyta</taxon>
        <taxon>Bryophyta</taxon>
        <taxon>Bryophytina</taxon>
        <taxon>Bryopsida</taxon>
        <taxon>Dicranidae</taxon>
        <taxon>Pseudoditrichales</taxon>
        <taxon>Ditrichaceae</taxon>
        <taxon>Ceratodon</taxon>
    </lineage>
</organism>
<protein>
    <recommendedName>
        <fullName evidence="4">3-beta hydroxysteroid dehydrogenase/isomerase domain-containing protein</fullName>
    </recommendedName>
</protein>
<feature type="transmembrane region" description="Helical" evidence="3">
    <location>
        <begin position="429"/>
        <end position="447"/>
    </location>
</feature>
<dbReference type="EMBL" id="CM026424">
    <property type="protein sequence ID" value="KAG0581620.1"/>
    <property type="molecule type" value="Genomic_DNA"/>
</dbReference>
<dbReference type="InterPro" id="IPR036291">
    <property type="entry name" value="NAD(P)-bd_dom_sf"/>
</dbReference>
<dbReference type="Pfam" id="PF14934">
    <property type="entry name" value="TMEM254"/>
    <property type="match status" value="1"/>
</dbReference>
<evidence type="ECO:0000256" key="1">
    <source>
        <dbReference type="ARBA" id="ARBA00009219"/>
    </source>
</evidence>
<keyword evidence="3" id="KW-1133">Transmembrane helix</keyword>
<dbReference type="GO" id="GO:0006694">
    <property type="term" value="P:steroid biosynthetic process"/>
    <property type="evidence" value="ECO:0007669"/>
    <property type="project" value="InterPro"/>
</dbReference>
<proteinExistence type="inferred from homology"/>
<keyword evidence="3" id="KW-0812">Transmembrane</keyword>
<keyword evidence="6" id="KW-1185">Reference proteome</keyword>
<comment type="caution">
    <text evidence="5">The sequence shown here is derived from an EMBL/GenBank/DDBJ whole genome shotgun (WGS) entry which is preliminary data.</text>
</comment>
<name>A0A8T0ID00_CERPU</name>
<comment type="similarity">
    <text evidence="1">Belongs to the 3-beta-HSD family.</text>
</comment>
<dbReference type="AlphaFoldDB" id="A0A8T0ID00"/>
<dbReference type="Proteomes" id="UP000822688">
    <property type="component" value="Chromosome 4"/>
</dbReference>
<accession>A0A8T0ID00</accession>
<reference evidence="5" key="1">
    <citation type="submission" date="2020-06" db="EMBL/GenBank/DDBJ databases">
        <title>WGS assembly of Ceratodon purpureus strain R40.</title>
        <authorList>
            <person name="Carey S.B."/>
            <person name="Jenkins J."/>
            <person name="Shu S."/>
            <person name="Lovell J.T."/>
            <person name="Sreedasyam A."/>
            <person name="Maumus F."/>
            <person name="Tiley G.P."/>
            <person name="Fernandez-Pozo N."/>
            <person name="Barry K."/>
            <person name="Chen C."/>
            <person name="Wang M."/>
            <person name="Lipzen A."/>
            <person name="Daum C."/>
            <person name="Saski C.A."/>
            <person name="Payton A.C."/>
            <person name="Mcbreen J.C."/>
            <person name="Conrad R.E."/>
            <person name="Kollar L.M."/>
            <person name="Olsson S."/>
            <person name="Huttunen S."/>
            <person name="Landis J.B."/>
            <person name="Wickett N.J."/>
            <person name="Johnson M.G."/>
            <person name="Rensing S.A."/>
            <person name="Grimwood J."/>
            <person name="Schmutz J."/>
            <person name="Mcdaniel S.F."/>
        </authorList>
    </citation>
    <scope>NUCLEOTIDE SEQUENCE</scope>
    <source>
        <strain evidence="5">R40</strain>
    </source>
</reference>
<feature type="transmembrane region" description="Helical" evidence="3">
    <location>
        <begin position="459"/>
        <end position="476"/>
    </location>
</feature>
<dbReference type="OrthoDB" id="2735536at2759"/>
<dbReference type="PANTHER" id="PTHR43245:SF51">
    <property type="entry name" value="SHORT CHAIN DEHYDROGENASE_REDUCTASE FAMILY 42E, MEMBER 2"/>
    <property type="match status" value="1"/>
</dbReference>
<dbReference type="Pfam" id="PF01073">
    <property type="entry name" value="3Beta_HSD"/>
    <property type="match status" value="1"/>
</dbReference>
<feature type="domain" description="3-beta hydroxysteroid dehydrogenase/isomerase" evidence="4">
    <location>
        <begin position="16"/>
        <end position="292"/>
    </location>
</feature>
<dbReference type="InterPro" id="IPR028110">
    <property type="entry name" value="TMEM254"/>
</dbReference>
<dbReference type="GO" id="GO:0016616">
    <property type="term" value="F:oxidoreductase activity, acting on the CH-OH group of donors, NAD or NADP as acceptor"/>
    <property type="evidence" value="ECO:0007669"/>
    <property type="project" value="InterPro"/>
</dbReference>
<dbReference type="InterPro" id="IPR050177">
    <property type="entry name" value="Lipid_A_modif_metabolic_enz"/>
</dbReference>
<evidence type="ECO:0000313" key="6">
    <source>
        <dbReference type="Proteomes" id="UP000822688"/>
    </source>
</evidence>
<dbReference type="InterPro" id="IPR002225">
    <property type="entry name" value="3Beta_OHSteriod_DH/Estase"/>
</dbReference>
<keyword evidence="2" id="KW-0560">Oxidoreductase</keyword>
<feature type="transmembrane region" description="Helical" evidence="3">
    <location>
        <begin position="383"/>
        <end position="408"/>
    </location>
</feature>
<keyword evidence="3" id="KW-0472">Membrane</keyword>